<evidence type="ECO:0000313" key="6">
    <source>
        <dbReference type="EMBL" id="JAA93853.1"/>
    </source>
</evidence>
<dbReference type="CDD" id="cd23992">
    <property type="entry name" value="PBP_GOBP"/>
    <property type="match status" value="2"/>
</dbReference>
<evidence type="ECO:0000256" key="5">
    <source>
        <dbReference type="SAM" id="SignalP"/>
    </source>
</evidence>
<evidence type="ECO:0000256" key="1">
    <source>
        <dbReference type="ARBA" id="ARBA00004613"/>
    </source>
</evidence>
<dbReference type="AlphaFoldDB" id="T1E269"/>
<feature type="signal peptide" evidence="5">
    <location>
        <begin position="1"/>
        <end position="19"/>
    </location>
</feature>
<keyword evidence="4 5" id="KW-0732">Signal</keyword>
<dbReference type="Gene3D" id="1.10.238.20">
    <property type="entry name" value="Pheromone/general odorant binding protein domain"/>
    <property type="match status" value="2"/>
</dbReference>
<evidence type="ECO:0000256" key="3">
    <source>
        <dbReference type="ARBA" id="ARBA00022525"/>
    </source>
</evidence>
<reference evidence="6" key="1">
    <citation type="journal article" date="2013" name="BMC Genomics">
        <title>A deep insight into the sialotranscriptome of the mosquito, Psorophora albipes.</title>
        <authorList>
            <person name="Chagas A.C."/>
            <person name="Calvo E."/>
            <person name="Rios-Velasquez C.M."/>
            <person name="Pessoa F.A."/>
            <person name="Medeiros J.F."/>
            <person name="Ribeiro J.M."/>
        </authorList>
    </citation>
    <scope>NUCLEOTIDE SEQUENCE</scope>
</reference>
<proteinExistence type="evidence at transcript level"/>
<dbReference type="PANTHER" id="PTHR11857:SF43">
    <property type="entry name" value="GEO07291P1-RELATED"/>
    <property type="match status" value="1"/>
</dbReference>
<dbReference type="InterPro" id="IPR036728">
    <property type="entry name" value="PBP_GOBP_sf"/>
</dbReference>
<dbReference type="InterPro" id="IPR006170">
    <property type="entry name" value="PBP/GOBP"/>
</dbReference>
<dbReference type="GO" id="GO:0005549">
    <property type="term" value="F:odorant binding"/>
    <property type="evidence" value="ECO:0007669"/>
    <property type="project" value="InterPro"/>
</dbReference>
<dbReference type="Pfam" id="PF01395">
    <property type="entry name" value="PBP_GOBP"/>
    <property type="match status" value="2"/>
</dbReference>
<keyword evidence="3" id="KW-0964">Secreted</keyword>
<dbReference type="PANTHER" id="PTHR11857">
    <property type="entry name" value="ODORANT BINDING PROTEIN-RELATED"/>
    <property type="match status" value="1"/>
</dbReference>
<protein>
    <submittedName>
        <fullName evidence="6">Putative long d7 salivary protein</fullName>
    </submittedName>
</protein>
<dbReference type="SMART" id="SM00708">
    <property type="entry name" value="PhBP"/>
    <property type="match status" value="2"/>
</dbReference>
<evidence type="ECO:0000256" key="4">
    <source>
        <dbReference type="ARBA" id="ARBA00022729"/>
    </source>
</evidence>
<name>T1E269_9DIPT</name>
<accession>T1E269</accession>
<sequence>MYLQVVFFAAVALFSTITAWEPLDPEKALFIYTRCMEDHLPNDSSRKGTLAGWRLWDLIPTDKEATKCYARCVLTKTGLYDPGSKKFNAEVIRQQWNAYQDLADENSVNKYVEAVQGLPKTEDSCEQVFNAYNDVHTQHKSTARNVFHGNPVLTKPIYAKLGDNIRQPNQSYFLFCENLLYPIGSSDRNQLCKIRLYFIPKDELFKKHADCFFKGLRYLTEDNELDRSEIKRDFEQVNKDINQVDAVLDACGEPKKNSEKAFHYYKCLVESSIVDDFKEAFDYREIRSQNYGYNLAEKKQYNRQDVVSKVSELDNQQCPP</sequence>
<comment type="similarity">
    <text evidence="2">Belongs to the PBP/GOBP family.</text>
</comment>
<dbReference type="GO" id="GO:0007608">
    <property type="term" value="P:sensory perception of smell"/>
    <property type="evidence" value="ECO:0007669"/>
    <property type="project" value="TreeGrafter"/>
</dbReference>
<dbReference type="GO" id="GO:0005615">
    <property type="term" value="C:extracellular space"/>
    <property type="evidence" value="ECO:0007669"/>
    <property type="project" value="TreeGrafter"/>
</dbReference>
<dbReference type="SUPFAM" id="SSF47565">
    <property type="entry name" value="Insect pheromone/odorant-binding proteins"/>
    <property type="match status" value="2"/>
</dbReference>
<organism evidence="6">
    <name type="scientific">Psorophora albipes</name>
    <dbReference type="NCBI Taxonomy" id="869069"/>
    <lineage>
        <taxon>Eukaryota</taxon>
        <taxon>Metazoa</taxon>
        <taxon>Ecdysozoa</taxon>
        <taxon>Arthropoda</taxon>
        <taxon>Hexapoda</taxon>
        <taxon>Insecta</taxon>
        <taxon>Pterygota</taxon>
        <taxon>Neoptera</taxon>
        <taxon>Endopterygota</taxon>
        <taxon>Diptera</taxon>
        <taxon>Nematocera</taxon>
        <taxon>Culicoidea</taxon>
        <taxon>Culicidae</taxon>
        <taxon>Culicinae</taxon>
        <taxon>Aedini</taxon>
        <taxon>Psorophora</taxon>
    </lineage>
</organism>
<comment type="subcellular location">
    <subcellularLocation>
        <location evidence="1">Secreted</location>
    </subcellularLocation>
</comment>
<dbReference type="EMBL" id="GALA01000999">
    <property type="protein sequence ID" value="JAA93853.1"/>
    <property type="molecule type" value="mRNA"/>
</dbReference>
<feature type="chain" id="PRO_5004575101" evidence="5">
    <location>
        <begin position="20"/>
        <end position="320"/>
    </location>
</feature>
<evidence type="ECO:0000256" key="2">
    <source>
        <dbReference type="ARBA" id="ARBA00008098"/>
    </source>
</evidence>